<accession>A0A1B7W068</accession>
<comment type="caution">
    <text evidence="2">The sequence shown here is derived from an EMBL/GenBank/DDBJ whole genome shotgun (WGS) entry which is preliminary data.</text>
</comment>
<organism evidence="2 3">
    <name type="scientific">Aphanizomenon flos-aquae LD13</name>
    <dbReference type="NCBI Taxonomy" id="1710894"/>
    <lineage>
        <taxon>Bacteria</taxon>
        <taxon>Bacillati</taxon>
        <taxon>Cyanobacteriota</taxon>
        <taxon>Cyanophyceae</taxon>
        <taxon>Nostocales</taxon>
        <taxon>Aphanizomenonaceae</taxon>
        <taxon>Aphanizomenon</taxon>
    </lineage>
</organism>
<name>A0A1B7W068_APHFL</name>
<sequence length="254" mass="29077">MEIQIVLYIYSFPSYLREQPRVKIGRTSGSIETDPTELAWQRIRSQIKTSHPEEAKLLGAVRVPGEWVETTIHSQLKNKGYHISEAPGIEWFKFPNQKELQNFLDMLYRSIIIDDFSEFGGGRTDIKGDSFDSIISAFGVKKLNGKEFRNEIDLIKILNDELSPLYPGFPQWFDKTMKSSDSVFNVAYRDLEEIGTEEKPRQAVEFDFLMPLYQVVHLNDLLSNGVLNGPPQTMHSLSLEHYRKAVKLGGIYAG</sequence>
<evidence type="ECO:0000313" key="2">
    <source>
        <dbReference type="EMBL" id="OBQ26681.1"/>
    </source>
</evidence>
<dbReference type="PATRIC" id="fig|1710894.3.peg.1209"/>
<reference evidence="2 3" key="1">
    <citation type="submission" date="2015-09" db="EMBL/GenBank/DDBJ databases">
        <title>Whole genome shotgun sequence assembly of Aphanizomenon flos-aquae UKL13.</title>
        <authorList>
            <person name="Driscoll C."/>
        </authorList>
    </citation>
    <scope>NUCLEOTIDE SEQUENCE [LARGE SCALE GENOMIC DNA]</scope>
    <source>
        <strain evidence="2">MDT13</strain>
    </source>
</reference>
<evidence type="ECO:0000259" key="1">
    <source>
        <dbReference type="Pfam" id="PF10544"/>
    </source>
</evidence>
<dbReference type="STRING" id="1803587.GCA_001593825_00858"/>
<feature type="domain" description="Bacteriophage T5 Orf172 DNA-binding" evidence="1">
    <location>
        <begin position="7"/>
        <end position="99"/>
    </location>
</feature>
<protein>
    <recommendedName>
        <fullName evidence="1">Bacteriophage T5 Orf172 DNA-binding domain-containing protein</fullName>
    </recommendedName>
</protein>
<proteinExistence type="predicted"/>
<evidence type="ECO:0000313" key="3">
    <source>
        <dbReference type="Proteomes" id="UP000092382"/>
    </source>
</evidence>
<dbReference type="EMBL" id="LJOY01000008">
    <property type="protein sequence ID" value="OBQ26681.1"/>
    <property type="molecule type" value="Genomic_DNA"/>
</dbReference>
<dbReference type="Pfam" id="PF10544">
    <property type="entry name" value="T5orf172"/>
    <property type="match status" value="1"/>
</dbReference>
<gene>
    <name evidence="2" type="ORF">AN481_03755</name>
</gene>
<dbReference type="Proteomes" id="UP000092382">
    <property type="component" value="Unassembled WGS sequence"/>
</dbReference>
<dbReference type="InterPro" id="IPR018306">
    <property type="entry name" value="Phage_T5_Orf172_DNA-bd"/>
</dbReference>
<dbReference type="AlphaFoldDB" id="A0A1B7W068"/>